<dbReference type="KEGG" id="alm:AO498_05522"/>
<evidence type="ECO:0000313" key="1">
    <source>
        <dbReference type="EMBL" id="AMQ55861.1"/>
    </source>
</evidence>
<dbReference type="EMBL" id="CP012836">
    <property type="protein sequence ID" value="AMQ55861.1"/>
    <property type="molecule type" value="Genomic_DNA"/>
</dbReference>
<gene>
    <name evidence="1" type="ORF">AO498_05522</name>
</gene>
<dbReference type="STRING" id="1727163.AO498_05522"/>
<proteinExistence type="predicted"/>
<evidence type="ECO:0000313" key="2">
    <source>
        <dbReference type="Proteomes" id="UP000073816"/>
    </source>
</evidence>
<organism evidence="1 2">
    <name type="scientific">Algoriphagus sanaruensis</name>
    <dbReference type="NCBI Taxonomy" id="1727163"/>
    <lineage>
        <taxon>Bacteria</taxon>
        <taxon>Pseudomonadati</taxon>
        <taxon>Bacteroidota</taxon>
        <taxon>Cytophagia</taxon>
        <taxon>Cytophagales</taxon>
        <taxon>Cyclobacteriaceae</taxon>
        <taxon>Algoriphagus</taxon>
    </lineage>
</organism>
<reference evidence="2" key="1">
    <citation type="submission" date="2015-09" db="EMBL/GenBank/DDBJ databases">
        <title>Complete sequence of Algoriphagus sp. M8-2.</title>
        <authorList>
            <person name="Shintani M."/>
        </authorList>
    </citation>
    <scope>NUCLEOTIDE SEQUENCE [LARGE SCALE GENOMIC DNA]</scope>
    <source>
        <strain evidence="2">M8-2</strain>
    </source>
</reference>
<keyword evidence="2" id="KW-1185">Reference proteome</keyword>
<dbReference type="Proteomes" id="UP000073816">
    <property type="component" value="Chromosome"/>
</dbReference>
<protein>
    <submittedName>
        <fullName evidence="1">Uncharacterized protein</fullName>
    </submittedName>
</protein>
<sequence length="59" mass="6546">MNLSSEISKNTKGCKRTGLHIVQACQIRNLRTYQTLISTSTPLGSSIFIKASTVFEELE</sequence>
<accession>A0A142EL56</accession>
<dbReference type="AlphaFoldDB" id="A0A142EL56"/>
<reference evidence="1 2" key="2">
    <citation type="journal article" date="2016" name="Genome Announc.">
        <title>Complete Genome Sequence of Algoriphagus sp. Strain M8-2, Isolated from a Brackish Lake.</title>
        <authorList>
            <person name="Muraguchi Y."/>
            <person name="Kushimoto K."/>
            <person name="Ohtsubo Y."/>
            <person name="Suzuki T."/>
            <person name="Dohra H."/>
            <person name="Kimbara K."/>
            <person name="Shintani M."/>
        </authorList>
    </citation>
    <scope>NUCLEOTIDE SEQUENCE [LARGE SCALE GENOMIC DNA]</scope>
    <source>
        <strain evidence="1 2">M8-2</strain>
    </source>
</reference>
<name>A0A142EL56_9BACT</name>